<protein>
    <submittedName>
        <fullName evidence="5">Unannotated protein</fullName>
    </submittedName>
</protein>
<dbReference type="EMBL" id="CAFBPI010000002">
    <property type="protein sequence ID" value="CAB5004081.1"/>
    <property type="molecule type" value="Genomic_DNA"/>
</dbReference>
<name>A0A6J6B0L0_9ZZZZ</name>
<dbReference type="Gene3D" id="3.40.50.880">
    <property type="match status" value="1"/>
</dbReference>
<keyword evidence="3" id="KW-0378">Hydrolase</keyword>
<dbReference type="EMBL" id="CAEZYL010000048">
    <property type="protein sequence ID" value="CAB4724998.1"/>
    <property type="molecule type" value="Genomic_DNA"/>
</dbReference>
<evidence type="ECO:0000256" key="3">
    <source>
        <dbReference type="ARBA" id="ARBA00022801"/>
    </source>
</evidence>
<dbReference type="InterPro" id="IPR005320">
    <property type="entry name" value="Peptidase_S51"/>
</dbReference>
<keyword evidence="4" id="KW-0720">Serine protease</keyword>
<evidence type="ECO:0000313" key="8">
    <source>
        <dbReference type="EMBL" id="CAB4959856.1"/>
    </source>
</evidence>
<dbReference type="EMBL" id="CAEZSC010000017">
    <property type="protein sequence ID" value="CAB4532266.1"/>
    <property type="molecule type" value="Genomic_DNA"/>
</dbReference>
<gene>
    <name evidence="5" type="ORF">UFOPK1380_00446</name>
    <name evidence="6" type="ORF">UFOPK2689_00834</name>
    <name evidence="7" type="ORF">UFOPK3555_00629</name>
    <name evidence="8" type="ORF">UFOPK3874_00463</name>
    <name evidence="9" type="ORF">UFOPK4095_00061</name>
</gene>
<evidence type="ECO:0000313" key="9">
    <source>
        <dbReference type="EMBL" id="CAB5004081.1"/>
    </source>
</evidence>
<evidence type="ECO:0000256" key="4">
    <source>
        <dbReference type="ARBA" id="ARBA00022825"/>
    </source>
</evidence>
<sequence length="234" mass="25882">MSGLVGLVGSGEYLPVLQDYERSLLEAGPSRRFVQIPTAAGRESSDRLDFWRERGREQALRIGAEQIFLPIYNRADAMREDLARQIDGAGLIYMSGGDPHYLAETLTGTPVYEAIYRNWQLGSSLAGCSAGAMAMGPDIPHFRKMKEVGDKGFEVVPHIRVIPHYNKFFKWIPDTAAQLFLKAPEGVHLLGIDEDTAIVSSDLINWKVFGVGAVHLLNGANPQKFHSESVIVTR</sequence>
<evidence type="ECO:0000313" key="5">
    <source>
        <dbReference type="EMBL" id="CAB4532266.1"/>
    </source>
</evidence>
<dbReference type="SUPFAM" id="SSF52317">
    <property type="entry name" value="Class I glutamine amidotransferase-like"/>
    <property type="match status" value="1"/>
</dbReference>
<dbReference type="InterPro" id="IPR029062">
    <property type="entry name" value="Class_I_gatase-like"/>
</dbReference>
<dbReference type="GO" id="GO:0006508">
    <property type="term" value="P:proteolysis"/>
    <property type="evidence" value="ECO:0007669"/>
    <property type="project" value="UniProtKB-KW"/>
</dbReference>
<proteinExistence type="inferred from homology"/>
<evidence type="ECO:0000313" key="7">
    <source>
        <dbReference type="EMBL" id="CAB4895562.1"/>
    </source>
</evidence>
<evidence type="ECO:0000256" key="1">
    <source>
        <dbReference type="ARBA" id="ARBA00006534"/>
    </source>
</evidence>
<dbReference type="EMBL" id="CAFBNS010000062">
    <property type="protein sequence ID" value="CAB4959856.1"/>
    <property type="molecule type" value="Genomic_DNA"/>
</dbReference>
<comment type="similarity">
    <text evidence="1">Belongs to the peptidase S51 family.</text>
</comment>
<dbReference type="Pfam" id="PF03575">
    <property type="entry name" value="Peptidase_S51"/>
    <property type="match status" value="1"/>
</dbReference>
<evidence type="ECO:0000256" key="2">
    <source>
        <dbReference type="ARBA" id="ARBA00022670"/>
    </source>
</evidence>
<dbReference type="CDD" id="cd03129">
    <property type="entry name" value="GAT1_Peptidase_E_like"/>
    <property type="match status" value="1"/>
</dbReference>
<reference evidence="5" key="1">
    <citation type="submission" date="2020-05" db="EMBL/GenBank/DDBJ databases">
        <authorList>
            <person name="Chiriac C."/>
            <person name="Salcher M."/>
            <person name="Ghai R."/>
            <person name="Kavagutti S V."/>
        </authorList>
    </citation>
    <scope>NUCLEOTIDE SEQUENCE</scope>
</reference>
<dbReference type="PANTHER" id="PTHR36175">
    <property type="entry name" value="CYANOPHYCINASE"/>
    <property type="match status" value="1"/>
</dbReference>
<accession>A0A6J6B0L0</accession>
<dbReference type="AlphaFoldDB" id="A0A6J6B0L0"/>
<organism evidence="5">
    <name type="scientific">freshwater metagenome</name>
    <dbReference type="NCBI Taxonomy" id="449393"/>
    <lineage>
        <taxon>unclassified sequences</taxon>
        <taxon>metagenomes</taxon>
        <taxon>ecological metagenomes</taxon>
    </lineage>
</organism>
<keyword evidence="2" id="KW-0645">Protease</keyword>
<dbReference type="EMBL" id="CAFBME010000054">
    <property type="protein sequence ID" value="CAB4895562.1"/>
    <property type="molecule type" value="Genomic_DNA"/>
</dbReference>
<dbReference type="GO" id="GO:0008236">
    <property type="term" value="F:serine-type peptidase activity"/>
    <property type="evidence" value="ECO:0007669"/>
    <property type="project" value="UniProtKB-KW"/>
</dbReference>
<evidence type="ECO:0000313" key="6">
    <source>
        <dbReference type="EMBL" id="CAB4724998.1"/>
    </source>
</evidence>
<dbReference type="PANTHER" id="PTHR36175:SF1">
    <property type="entry name" value="CYANOPHYCINASE"/>
    <property type="match status" value="1"/>
</dbReference>